<proteinExistence type="predicted"/>
<dbReference type="Proteomes" id="UP001254770">
    <property type="component" value="Unassembled WGS sequence"/>
</dbReference>
<accession>A0AAW8TC51</accession>
<evidence type="ECO:0000313" key="2">
    <source>
        <dbReference type="Proteomes" id="UP001254770"/>
    </source>
</evidence>
<gene>
    <name evidence="1" type="ORF">P7D69_21475</name>
</gene>
<evidence type="ECO:0000313" key="1">
    <source>
        <dbReference type="EMBL" id="MDT2546901.1"/>
    </source>
</evidence>
<name>A0AAW8TC51_9ENTE</name>
<dbReference type="RefSeq" id="WP_311817110.1">
    <property type="nucleotide sequence ID" value="NZ_JARPXG010000089.1"/>
</dbReference>
<dbReference type="AlphaFoldDB" id="A0AAW8TC51"/>
<comment type="caution">
    <text evidence="1">The sequence shown here is derived from an EMBL/GenBank/DDBJ whole genome shotgun (WGS) entry which is preliminary data.</text>
</comment>
<reference evidence="1" key="1">
    <citation type="submission" date="2023-03" db="EMBL/GenBank/DDBJ databases">
        <authorList>
            <person name="Shen W."/>
            <person name="Cai J."/>
        </authorList>
    </citation>
    <scope>NUCLEOTIDE SEQUENCE</scope>
    <source>
        <strain evidence="1">Y15</strain>
    </source>
</reference>
<protein>
    <submittedName>
        <fullName evidence="1">Uncharacterized protein</fullName>
    </submittedName>
</protein>
<dbReference type="EMBL" id="JARPXL010000067">
    <property type="protein sequence ID" value="MDT2546901.1"/>
    <property type="molecule type" value="Genomic_DNA"/>
</dbReference>
<organism evidence="1 2">
    <name type="scientific">Enterococcus raffinosus</name>
    <dbReference type="NCBI Taxonomy" id="71452"/>
    <lineage>
        <taxon>Bacteria</taxon>
        <taxon>Bacillati</taxon>
        <taxon>Bacillota</taxon>
        <taxon>Bacilli</taxon>
        <taxon>Lactobacillales</taxon>
        <taxon>Enterococcaceae</taxon>
        <taxon>Enterococcus</taxon>
    </lineage>
</organism>
<sequence length="115" mass="13334">MKVLNRFLEDKSYWVKFDVDPPVKTPLWVDVIAKTSSQAIELATDKAMTYYGVGCRALNFSEVIFIRKAKDIRKKQYICFVNDAWKTSGSMKDCLDYVAKYEDSSFENVRIEPKS</sequence>